<evidence type="ECO:0000313" key="7">
    <source>
        <dbReference type="EMBL" id="MCX2981960.1"/>
    </source>
</evidence>
<proteinExistence type="predicted"/>
<keyword evidence="4" id="KW-1133">Transmembrane helix</keyword>
<accession>A0ABT3TIC1</accession>
<gene>
    <name evidence="7" type="ORF">EYC98_13945</name>
</gene>
<feature type="transmembrane region" description="Helical" evidence="4">
    <location>
        <begin position="527"/>
        <end position="551"/>
    </location>
</feature>
<evidence type="ECO:0000256" key="4">
    <source>
        <dbReference type="SAM" id="Phobius"/>
    </source>
</evidence>
<comment type="caution">
    <text evidence="7">The sequence shown here is derived from an EMBL/GenBank/DDBJ whole genome shotgun (WGS) entry which is preliminary data.</text>
</comment>
<dbReference type="InterPro" id="IPR045087">
    <property type="entry name" value="Cu-oxidase_fam"/>
</dbReference>
<evidence type="ECO:0000259" key="6">
    <source>
        <dbReference type="Pfam" id="PF07732"/>
    </source>
</evidence>
<keyword evidence="2" id="KW-0560">Oxidoreductase</keyword>
<dbReference type="EMBL" id="SHNN01000002">
    <property type="protein sequence ID" value="MCX2981960.1"/>
    <property type="molecule type" value="Genomic_DNA"/>
</dbReference>
<sequence>MRSTRLALICIALVLLAWPPQWYPDTVRIALTQWFGAAPWRSLPGPLAANAETPEDYCPGGEAGWRDEQEIEGVTVQAVAGCVADNPWLVAAAVRGTNNVSHRVLMRSGLTADAVEKGADLDGDGDPDVIHIRLEVAELNGSSAESRDPVTSYALAPGITPGLWVFAPKLAGMATENFESNQARSALRLPSPALRVEQGDRVIITLENTHYMPHTLHLHGADHGFTTATGAGNDGVPLTSEVPVMPGMARSYELTPRHAGTMFYHCHVQPHVHVMMGLQGLFVIEENRPNNWVQTINVGAGQVRAPAVAVRESYQQEYDLHYLDLDQQLSERIQHSNDPRVITRSMHREYDITDASMDYFTLNGRSFPYTFRESLVVAAPGDRIKLRVVNGGAKGIALHTHGHKFVVVAEDGSAVPEAARSARDVVWLATSQRAELDLILENDGVHAYGPGIWPFHDHQYQGVTNDGIGPGGNISAIVYEEYMGESGWPRTQGVSWDNYFTVAYYRKQLPVWQSYAPGLFGDPGPDWILLLRLSVLMLALGGLLGTLLSWLRSGR</sequence>
<evidence type="ECO:0000256" key="1">
    <source>
        <dbReference type="ARBA" id="ARBA00022723"/>
    </source>
</evidence>
<evidence type="ECO:0000256" key="2">
    <source>
        <dbReference type="ARBA" id="ARBA00023002"/>
    </source>
</evidence>
<name>A0ABT3TIC1_9GAMM</name>
<feature type="domain" description="Plastocyanin-like" evidence="5">
    <location>
        <begin position="348"/>
        <end position="458"/>
    </location>
</feature>
<dbReference type="Gene3D" id="2.60.40.420">
    <property type="entry name" value="Cupredoxins - blue copper proteins"/>
    <property type="match status" value="1"/>
</dbReference>
<keyword evidence="4" id="KW-0812">Transmembrane</keyword>
<reference evidence="7" key="1">
    <citation type="submission" date="2019-02" db="EMBL/GenBank/DDBJ databases">
        <authorList>
            <person name="Li S.-H."/>
        </authorList>
    </citation>
    <scope>NUCLEOTIDE SEQUENCE</scope>
    <source>
        <strain evidence="7">IMCC14734</strain>
    </source>
</reference>
<dbReference type="Proteomes" id="UP001143362">
    <property type="component" value="Unassembled WGS sequence"/>
</dbReference>
<organism evidence="7 8">
    <name type="scientific">Candidatus Litorirhabdus singularis</name>
    <dbReference type="NCBI Taxonomy" id="2518993"/>
    <lineage>
        <taxon>Bacteria</taxon>
        <taxon>Pseudomonadati</taxon>
        <taxon>Pseudomonadota</taxon>
        <taxon>Gammaproteobacteria</taxon>
        <taxon>Cellvibrionales</taxon>
        <taxon>Halieaceae</taxon>
        <taxon>Candidatus Litorirhabdus</taxon>
    </lineage>
</organism>
<dbReference type="Pfam" id="PF07732">
    <property type="entry name" value="Cu-oxidase_3"/>
    <property type="match status" value="1"/>
</dbReference>
<evidence type="ECO:0000259" key="5">
    <source>
        <dbReference type="Pfam" id="PF07731"/>
    </source>
</evidence>
<dbReference type="Pfam" id="PF07731">
    <property type="entry name" value="Cu-oxidase_2"/>
    <property type="match status" value="1"/>
</dbReference>
<evidence type="ECO:0000256" key="3">
    <source>
        <dbReference type="ARBA" id="ARBA00023008"/>
    </source>
</evidence>
<dbReference type="RefSeq" id="WP_279245955.1">
    <property type="nucleotide sequence ID" value="NZ_SHNN01000002.1"/>
</dbReference>
<dbReference type="InterPro" id="IPR011706">
    <property type="entry name" value="Cu-oxidase_C"/>
</dbReference>
<dbReference type="InterPro" id="IPR008972">
    <property type="entry name" value="Cupredoxin"/>
</dbReference>
<protein>
    <submittedName>
        <fullName evidence="7">Copper oxidase</fullName>
    </submittedName>
</protein>
<keyword evidence="1" id="KW-0479">Metal-binding</keyword>
<dbReference type="PANTHER" id="PTHR11709">
    <property type="entry name" value="MULTI-COPPER OXIDASE"/>
    <property type="match status" value="1"/>
</dbReference>
<keyword evidence="3" id="KW-0186">Copper</keyword>
<dbReference type="InterPro" id="IPR011707">
    <property type="entry name" value="Cu-oxidase-like_N"/>
</dbReference>
<keyword evidence="4" id="KW-0472">Membrane</keyword>
<dbReference type="SUPFAM" id="SSF49503">
    <property type="entry name" value="Cupredoxins"/>
    <property type="match status" value="2"/>
</dbReference>
<dbReference type="PANTHER" id="PTHR11709:SF394">
    <property type="entry name" value="FI03373P-RELATED"/>
    <property type="match status" value="1"/>
</dbReference>
<feature type="domain" description="Plastocyanin-like" evidence="6">
    <location>
        <begin position="189"/>
        <end position="287"/>
    </location>
</feature>
<keyword evidence="8" id="KW-1185">Reference proteome</keyword>
<evidence type="ECO:0000313" key="8">
    <source>
        <dbReference type="Proteomes" id="UP001143362"/>
    </source>
</evidence>